<dbReference type="InterPro" id="IPR003964">
    <property type="entry name" value="Carb_kinase"/>
</dbReference>
<evidence type="ECO:0000256" key="1">
    <source>
        <dbReference type="ARBA" id="ARBA00022679"/>
    </source>
</evidence>
<reference evidence="3" key="1">
    <citation type="journal article" date="2014" name="Front. Microbiol.">
        <title>High frequency of phylogenetically diverse reductive dehalogenase-homologous genes in deep subseafloor sedimentary metagenomes.</title>
        <authorList>
            <person name="Kawai M."/>
            <person name="Futagami T."/>
            <person name="Toyoda A."/>
            <person name="Takaki Y."/>
            <person name="Nishi S."/>
            <person name="Hori S."/>
            <person name="Arai W."/>
            <person name="Tsubouchi T."/>
            <person name="Morono Y."/>
            <person name="Uchiyama I."/>
            <person name="Ito T."/>
            <person name="Fujiyama A."/>
            <person name="Inagaki F."/>
            <person name="Takami H."/>
        </authorList>
    </citation>
    <scope>NUCLEOTIDE SEQUENCE</scope>
    <source>
        <strain evidence="3">Expedition CK06-06</strain>
    </source>
</reference>
<name>X1BRP4_9ZZZZ</name>
<dbReference type="PANTHER" id="PTHR30409">
    <property type="entry name" value="CARBAMATE KINASE"/>
    <property type="match status" value="1"/>
</dbReference>
<dbReference type="PRINTS" id="PR01469">
    <property type="entry name" value="CARBMTKINASE"/>
</dbReference>
<dbReference type="AlphaFoldDB" id="X1BRP4"/>
<accession>X1BRP4</accession>
<dbReference type="InterPro" id="IPR036393">
    <property type="entry name" value="AceGlu_kinase-like_sf"/>
</dbReference>
<proteinExistence type="predicted"/>
<dbReference type="GO" id="GO:0019546">
    <property type="term" value="P:L-arginine deiminase pathway"/>
    <property type="evidence" value="ECO:0007669"/>
    <property type="project" value="TreeGrafter"/>
</dbReference>
<evidence type="ECO:0000256" key="2">
    <source>
        <dbReference type="ARBA" id="ARBA00022777"/>
    </source>
</evidence>
<dbReference type="GO" id="GO:0005829">
    <property type="term" value="C:cytosol"/>
    <property type="evidence" value="ECO:0007669"/>
    <property type="project" value="TreeGrafter"/>
</dbReference>
<comment type="caution">
    <text evidence="3">The sequence shown here is derived from an EMBL/GenBank/DDBJ whole genome shotgun (WGS) entry which is preliminary data.</text>
</comment>
<feature type="non-terminal residue" evidence="3">
    <location>
        <position position="1"/>
    </location>
</feature>
<dbReference type="GO" id="GO:0008804">
    <property type="term" value="F:carbamate kinase activity"/>
    <property type="evidence" value="ECO:0007669"/>
    <property type="project" value="InterPro"/>
</dbReference>
<dbReference type="EMBL" id="BART01012667">
    <property type="protein sequence ID" value="GAG83827.1"/>
    <property type="molecule type" value="Genomic_DNA"/>
</dbReference>
<keyword evidence="2" id="KW-0418">Kinase</keyword>
<protein>
    <submittedName>
        <fullName evidence="3">Uncharacterized protein</fullName>
    </submittedName>
</protein>
<organism evidence="3">
    <name type="scientific">marine sediment metagenome</name>
    <dbReference type="NCBI Taxonomy" id="412755"/>
    <lineage>
        <taxon>unclassified sequences</taxon>
        <taxon>metagenomes</taxon>
        <taxon>ecological metagenomes</taxon>
    </lineage>
</organism>
<evidence type="ECO:0000313" key="3">
    <source>
        <dbReference type="EMBL" id="GAG83827.1"/>
    </source>
</evidence>
<dbReference type="Gene3D" id="3.40.1160.10">
    <property type="entry name" value="Acetylglutamate kinase-like"/>
    <property type="match status" value="1"/>
</dbReference>
<keyword evidence="1" id="KW-0808">Transferase</keyword>
<sequence length="60" mass="6645">HPMDVVGAMTQGQIGYMLQQTLMNHLKGMGTNIPVCTILNQVLVDKNDPEFFGDKASIPW</sequence>
<gene>
    <name evidence="3" type="ORF">S01H4_26308</name>
</gene>
<dbReference type="SUPFAM" id="SSF53633">
    <property type="entry name" value="Carbamate kinase-like"/>
    <property type="match status" value="1"/>
</dbReference>
<dbReference type="PANTHER" id="PTHR30409:SF1">
    <property type="entry name" value="CARBAMATE KINASE-RELATED"/>
    <property type="match status" value="1"/>
</dbReference>